<protein>
    <submittedName>
        <fullName evidence="4">Uncharacterized protein</fullName>
    </submittedName>
</protein>
<comment type="caution">
    <text evidence="4">The sequence shown here is derived from an EMBL/GenBank/DDBJ whole genome shotgun (WGS) entry which is preliminary data.</text>
</comment>
<dbReference type="Gene3D" id="2.130.10.10">
    <property type="entry name" value="YVTN repeat-like/Quinoprotein amine dehydrogenase"/>
    <property type="match status" value="2"/>
</dbReference>
<keyword evidence="2" id="KW-0677">Repeat</keyword>
<name>A0A402ARH4_9CHLR</name>
<dbReference type="Pfam" id="PF00400">
    <property type="entry name" value="WD40"/>
    <property type="match status" value="3"/>
</dbReference>
<evidence type="ECO:0000256" key="3">
    <source>
        <dbReference type="PROSITE-ProRule" id="PRU00221"/>
    </source>
</evidence>
<dbReference type="PANTHER" id="PTHR19879:SF9">
    <property type="entry name" value="TRANSCRIPTION INITIATION FACTOR TFIID SUBUNIT 5"/>
    <property type="match status" value="1"/>
</dbReference>
<proteinExistence type="predicted"/>
<accession>A0A402ARH4</accession>
<sequence length="244" mass="27150">MAGWSVGWEVRVWDGSNGKLLYEVEGHREGLKLSVAWSPDGRQLATGQTDGIVRVWDGHSGQLVHKLEGDQSHAWSVDWSPDGTRLAAGTTSGTARIWDGSSGKLYHVLEGRTNWVRSIAWSPDGTQLATSSLDRTVRLWDRNSGMLLYTLEGYTEGRNHLLAWSADGMWLAASAYKGDRGEVYIWHTPNWELRATFPMSGLIHGKPFAWHPDQPLLIAPGPVRSEFSLWQLDVDNARPPGEHA</sequence>
<dbReference type="SMART" id="SM00320">
    <property type="entry name" value="WD40"/>
    <property type="match status" value="4"/>
</dbReference>
<dbReference type="InterPro" id="IPR015943">
    <property type="entry name" value="WD40/YVTN_repeat-like_dom_sf"/>
</dbReference>
<dbReference type="PROSITE" id="PS50294">
    <property type="entry name" value="WD_REPEATS_REGION"/>
    <property type="match status" value="3"/>
</dbReference>
<organism evidence="4 5">
    <name type="scientific">Dictyobacter kobayashii</name>
    <dbReference type="NCBI Taxonomy" id="2014872"/>
    <lineage>
        <taxon>Bacteria</taxon>
        <taxon>Bacillati</taxon>
        <taxon>Chloroflexota</taxon>
        <taxon>Ktedonobacteria</taxon>
        <taxon>Ktedonobacterales</taxon>
        <taxon>Dictyobacteraceae</taxon>
        <taxon>Dictyobacter</taxon>
    </lineage>
</organism>
<reference evidence="5" key="1">
    <citation type="submission" date="2018-12" db="EMBL/GenBank/DDBJ databases">
        <title>Tengunoibacter tsumagoiensis gen. nov., sp. nov., Dictyobacter kobayashii sp. nov., D. alpinus sp. nov., and D. joshuensis sp. nov. and description of Dictyobacteraceae fam. nov. within the order Ktedonobacterales isolated from Tengu-no-mugimeshi.</title>
        <authorList>
            <person name="Wang C.M."/>
            <person name="Zheng Y."/>
            <person name="Sakai Y."/>
            <person name="Toyoda A."/>
            <person name="Minakuchi Y."/>
            <person name="Abe K."/>
            <person name="Yokota A."/>
            <person name="Yabe S."/>
        </authorList>
    </citation>
    <scope>NUCLEOTIDE SEQUENCE [LARGE SCALE GENOMIC DNA]</scope>
    <source>
        <strain evidence="5">Uno11</strain>
    </source>
</reference>
<evidence type="ECO:0000256" key="1">
    <source>
        <dbReference type="ARBA" id="ARBA00022574"/>
    </source>
</evidence>
<keyword evidence="5" id="KW-1185">Reference proteome</keyword>
<dbReference type="PANTHER" id="PTHR19879">
    <property type="entry name" value="TRANSCRIPTION INITIATION FACTOR TFIID"/>
    <property type="match status" value="1"/>
</dbReference>
<evidence type="ECO:0000313" key="4">
    <source>
        <dbReference type="EMBL" id="GCE21695.1"/>
    </source>
</evidence>
<dbReference type="InterPro" id="IPR036322">
    <property type="entry name" value="WD40_repeat_dom_sf"/>
</dbReference>
<gene>
    <name evidence="4" type="ORF">KDK_54950</name>
</gene>
<dbReference type="SUPFAM" id="SSF50978">
    <property type="entry name" value="WD40 repeat-like"/>
    <property type="match status" value="1"/>
</dbReference>
<dbReference type="InterPro" id="IPR020472">
    <property type="entry name" value="WD40_PAC1"/>
</dbReference>
<feature type="repeat" description="WD" evidence="3">
    <location>
        <begin position="109"/>
        <end position="150"/>
    </location>
</feature>
<feature type="repeat" description="WD" evidence="3">
    <location>
        <begin position="34"/>
        <end position="66"/>
    </location>
</feature>
<dbReference type="UniPathway" id="UPA00988"/>
<dbReference type="PRINTS" id="PR00320">
    <property type="entry name" value="GPROTEINBRPT"/>
</dbReference>
<keyword evidence="1 3" id="KW-0853">WD repeat</keyword>
<dbReference type="CDD" id="cd00200">
    <property type="entry name" value="WD40"/>
    <property type="match status" value="1"/>
</dbReference>
<dbReference type="AlphaFoldDB" id="A0A402ARH4"/>
<dbReference type="InterPro" id="IPR001680">
    <property type="entry name" value="WD40_rpt"/>
</dbReference>
<dbReference type="PROSITE" id="PS50082">
    <property type="entry name" value="WD_REPEATS_2"/>
    <property type="match status" value="3"/>
</dbReference>
<evidence type="ECO:0000313" key="5">
    <source>
        <dbReference type="Proteomes" id="UP000287188"/>
    </source>
</evidence>
<dbReference type="Proteomes" id="UP000287188">
    <property type="component" value="Unassembled WGS sequence"/>
</dbReference>
<evidence type="ECO:0000256" key="2">
    <source>
        <dbReference type="ARBA" id="ARBA00022737"/>
    </source>
</evidence>
<dbReference type="EMBL" id="BIFS01000001">
    <property type="protein sequence ID" value="GCE21695.1"/>
    <property type="molecule type" value="Genomic_DNA"/>
</dbReference>
<feature type="repeat" description="WD" evidence="3">
    <location>
        <begin position="67"/>
        <end position="108"/>
    </location>
</feature>